<keyword evidence="6" id="KW-0378">Hydrolase</keyword>
<protein>
    <submittedName>
        <fullName evidence="11">Type VII secretion protein EccB</fullName>
    </submittedName>
</protein>
<dbReference type="Pfam" id="PF05108">
    <property type="entry name" value="T7SS_ESX1_EccB"/>
    <property type="match status" value="1"/>
</dbReference>
<dbReference type="InterPro" id="IPR044857">
    <property type="entry name" value="T7SS_EccB_R1"/>
</dbReference>
<evidence type="ECO:0000256" key="1">
    <source>
        <dbReference type="ARBA" id="ARBA00004162"/>
    </source>
</evidence>
<gene>
    <name evidence="11" type="ORF">Aco04nite_85560</name>
</gene>
<name>A0A919W1B8_9ACTN</name>
<reference evidence="11" key="1">
    <citation type="submission" date="2021-03" db="EMBL/GenBank/DDBJ databases">
        <title>Whole genome shotgun sequence of Actinoplanes consettensis NBRC 14913.</title>
        <authorList>
            <person name="Komaki H."/>
            <person name="Tamura T."/>
        </authorList>
    </citation>
    <scope>NUCLEOTIDE SEQUENCE</scope>
    <source>
        <strain evidence="11">NBRC 14913</strain>
    </source>
</reference>
<keyword evidence="4 10" id="KW-0812">Transmembrane</keyword>
<keyword evidence="8 10" id="KW-1133">Transmembrane helix</keyword>
<dbReference type="RefSeq" id="WP_213002902.1">
    <property type="nucleotide sequence ID" value="NZ_BAAATW010000011.1"/>
</dbReference>
<evidence type="ECO:0000256" key="9">
    <source>
        <dbReference type="ARBA" id="ARBA00023136"/>
    </source>
</evidence>
<dbReference type="PANTHER" id="PTHR40765:SF2">
    <property type="entry name" value="ESX-2 SECRETION SYSTEM ATPASE ECCB2"/>
    <property type="match status" value="1"/>
</dbReference>
<dbReference type="GO" id="GO:0005576">
    <property type="term" value="C:extracellular region"/>
    <property type="evidence" value="ECO:0007669"/>
    <property type="project" value="TreeGrafter"/>
</dbReference>
<dbReference type="GO" id="GO:0005524">
    <property type="term" value="F:ATP binding"/>
    <property type="evidence" value="ECO:0007669"/>
    <property type="project" value="UniProtKB-KW"/>
</dbReference>
<dbReference type="Proteomes" id="UP000680865">
    <property type="component" value="Unassembled WGS sequence"/>
</dbReference>
<dbReference type="NCBIfam" id="TIGR03919">
    <property type="entry name" value="T7SS_EccB"/>
    <property type="match status" value="1"/>
</dbReference>
<dbReference type="EMBL" id="BOQP01000053">
    <property type="protein sequence ID" value="GIM83246.1"/>
    <property type="molecule type" value="Genomic_DNA"/>
</dbReference>
<evidence type="ECO:0000256" key="10">
    <source>
        <dbReference type="SAM" id="Phobius"/>
    </source>
</evidence>
<comment type="similarity">
    <text evidence="2">Belongs to the EccB family.</text>
</comment>
<dbReference type="InterPro" id="IPR042485">
    <property type="entry name" value="T7SS_EccB_R3"/>
</dbReference>
<organism evidence="11 12">
    <name type="scientific">Winogradskya consettensis</name>
    <dbReference type="NCBI Taxonomy" id="113560"/>
    <lineage>
        <taxon>Bacteria</taxon>
        <taxon>Bacillati</taxon>
        <taxon>Actinomycetota</taxon>
        <taxon>Actinomycetes</taxon>
        <taxon>Micromonosporales</taxon>
        <taxon>Micromonosporaceae</taxon>
        <taxon>Winogradskya</taxon>
    </lineage>
</organism>
<evidence type="ECO:0000256" key="5">
    <source>
        <dbReference type="ARBA" id="ARBA00022741"/>
    </source>
</evidence>
<keyword evidence="9 10" id="KW-0472">Membrane</keyword>
<feature type="transmembrane region" description="Helical" evidence="10">
    <location>
        <begin position="39"/>
        <end position="61"/>
    </location>
</feature>
<evidence type="ECO:0000256" key="8">
    <source>
        <dbReference type="ARBA" id="ARBA00022989"/>
    </source>
</evidence>
<proteinExistence type="inferred from homology"/>
<evidence type="ECO:0000313" key="12">
    <source>
        <dbReference type="Proteomes" id="UP000680865"/>
    </source>
</evidence>
<keyword evidence="7" id="KW-0067">ATP-binding</keyword>
<dbReference type="GO" id="GO:0016787">
    <property type="term" value="F:hydrolase activity"/>
    <property type="evidence" value="ECO:0007669"/>
    <property type="project" value="UniProtKB-KW"/>
</dbReference>
<sequence>MPSRQDQLHSYQYSQQRVVAALVSHDPDPHRSPLRRAGATVLVSVVVAALAVGGAAVYGLITGNSSVKPRDDSVVFLEKDTGARYVYLKSDDKMHPVLNYTSALLIANAQEPSMKSASRNSLAEVPLGDPLGIPNAPDTLPAAKDGLLPAIWTVCSQIPDGSGPKSVVSLGESISDGTLLPVPRADTPAAELRGLLVSDPSDRTFLVYGNKRFLIPANRLEQTRVRFGWNQEPLKVAPAWVNAIPLGPDLAAPSIDGFGDDSEVAPGYQVGQVLLVKGDNGSPDQWGVVLKDGIADLTDVQARLLRAEPDFLGQKELDITLYGSLANKARSKTQLVTQANADGVPPSVPVLLNGPESVCATYNASNNGAVSIRIGPTVPVGTAVVGSTTTQGDVQADQVKVPRGKGALVVSTASPTAPATIGTVSVITDTGRSYPLASRDLLSRLGYAGVTPAAIPTQLVGLLPVGPALDPERARQAITTVEDKPTN</sequence>
<dbReference type="Gene3D" id="3.30.2390.20">
    <property type="entry name" value="Type VII secretion system EccB, repeat 1 domain"/>
    <property type="match status" value="1"/>
</dbReference>
<evidence type="ECO:0000313" key="11">
    <source>
        <dbReference type="EMBL" id="GIM83246.1"/>
    </source>
</evidence>
<evidence type="ECO:0000256" key="6">
    <source>
        <dbReference type="ARBA" id="ARBA00022801"/>
    </source>
</evidence>
<evidence type="ECO:0000256" key="2">
    <source>
        <dbReference type="ARBA" id="ARBA00008149"/>
    </source>
</evidence>
<comment type="caution">
    <text evidence="11">The sequence shown here is derived from an EMBL/GenBank/DDBJ whole genome shotgun (WGS) entry which is preliminary data.</text>
</comment>
<dbReference type="InterPro" id="IPR007795">
    <property type="entry name" value="T7SS_EccB"/>
</dbReference>
<accession>A0A919W1B8</accession>
<keyword evidence="12" id="KW-1185">Reference proteome</keyword>
<dbReference type="AlphaFoldDB" id="A0A919W1B8"/>
<evidence type="ECO:0000256" key="7">
    <source>
        <dbReference type="ARBA" id="ARBA00022840"/>
    </source>
</evidence>
<comment type="subcellular location">
    <subcellularLocation>
        <location evidence="1">Cell membrane</location>
        <topology evidence="1">Single-pass membrane protein</topology>
    </subcellularLocation>
</comment>
<dbReference type="PANTHER" id="PTHR40765">
    <property type="entry name" value="ESX-2 SECRETION SYSTEM ATPASE ECCB2"/>
    <property type="match status" value="1"/>
</dbReference>
<dbReference type="GO" id="GO:0005886">
    <property type="term" value="C:plasma membrane"/>
    <property type="evidence" value="ECO:0007669"/>
    <property type="project" value="UniProtKB-SubCell"/>
</dbReference>
<dbReference type="Gene3D" id="2.40.50.910">
    <property type="entry name" value="Type VII secretion system EccB, repeat 3 domain"/>
    <property type="match status" value="1"/>
</dbReference>
<keyword evidence="5" id="KW-0547">Nucleotide-binding</keyword>
<evidence type="ECO:0000256" key="4">
    <source>
        <dbReference type="ARBA" id="ARBA00022692"/>
    </source>
</evidence>
<evidence type="ECO:0000256" key="3">
    <source>
        <dbReference type="ARBA" id="ARBA00022475"/>
    </source>
</evidence>
<keyword evidence="3" id="KW-1003">Cell membrane</keyword>